<proteinExistence type="predicted"/>
<reference evidence="1 2" key="1">
    <citation type="submission" date="2023-02" db="EMBL/GenBank/DDBJ databases">
        <title>Complete genome sequence of a novel bacterium Oceanimonas sp. NTOU-MSR1 isolated from marine coast sediment.</title>
        <authorList>
            <person name="Yang H.-T."/>
            <person name="Chen Y.-L."/>
            <person name="Ho Y.-N."/>
        </authorList>
    </citation>
    <scope>NUCLEOTIDE SEQUENCE [LARGE SCALE GENOMIC DNA]</scope>
    <source>
        <strain evidence="1 2">NTOU-MSR1</strain>
    </source>
</reference>
<dbReference type="Proteomes" id="UP001223802">
    <property type="component" value="Chromosome"/>
</dbReference>
<sequence length="60" mass="6998">MSELFRNTLPDLADCVDVLEHNEVDFDDMCEEEIHAFHTVARLCQRFVDEYPYHPGAEAL</sequence>
<keyword evidence="2" id="KW-1185">Reference proteome</keyword>
<evidence type="ECO:0000313" key="1">
    <source>
        <dbReference type="EMBL" id="WMC09543.1"/>
    </source>
</evidence>
<dbReference type="KEGG" id="ope:PU634_10485"/>
<gene>
    <name evidence="1" type="ORF">PU634_10485</name>
</gene>
<dbReference type="RefSeq" id="WP_306760738.1">
    <property type="nucleotide sequence ID" value="NZ_CP118224.1"/>
</dbReference>
<name>A0AA50KLZ8_9GAMM</name>
<organism evidence="1 2">
    <name type="scientific">Oceanimonas pelagia</name>
    <dbReference type="NCBI Taxonomy" id="3028314"/>
    <lineage>
        <taxon>Bacteria</taxon>
        <taxon>Pseudomonadati</taxon>
        <taxon>Pseudomonadota</taxon>
        <taxon>Gammaproteobacteria</taxon>
        <taxon>Aeromonadales</taxon>
        <taxon>Aeromonadaceae</taxon>
        <taxon>Oceanimonas</taxon>
    </lineage>
</organism>
<dbReference type="AlphaFoldDB" id="A0AA50KLZ8"/>
<dbReference type="EMBL" id="CP118224">
    <property type="protein sequence ID" value="WMC09543.1"/>
    <property type="molecule type" value="Genomic_DNA"/>
</dbReference>
<accession>A0AA50KLZ8</accession>
<evidence type="ECO:0000313" key="2">
    <source>
        <dbReference type="Proteomes" id="UP001223802"/>
    </source>
</evidence>
<protein>
    <submittedName>
        <fullName evidence="1">Uncharacterized protein</fullName>
    </submittedName>
</protein>